<dbReference type="InterPro" id="IPR036156">
    <property type="entry name" value="Beta-gal/glucu_dom_sf"/>
</dbReference>
<reference evidence="4 5" key="1">
    <citation type="journal article" date="2023" name="Arcadia Sci">
        <title>De novo assembly of a long-read Amblyomma americanum tick genome.</title>
        <authorList>
            <person name="Chou S."/>
            <person name="Poskanzer K.E."/>
            <person name="Rollins M."/>
            <person name="Thuy-Boun P.S."/>
        </authorList>
    </citation>
    <scope>NUCLEOTIDE SEQUENCE [LARGE SCALE GENOMIC DNA]</scope>
    <source>
        <strain evidence="4">F_SG_1</strain>
        <tissue evidence="4">Salivary glands</tissue>
    </source>
</reference>
<evidence type="ECO:0000256" key="1">
    <source>
        <dbReference type="ARBA" id="ARBA00007401"/>
    </source>
</evidence>
<protein>
    <recommendedName>
        <fullName evidence="3">Beta-mannosidase Ig-fold domain-containing protein</fullName>
    </recommendedName>
</protein>
<feature type="domain" description="Beta-mannosidase Ig-fold" evidence="3">
    <location>
        <begin position="132"/>
        <end position="198"/>
    </location>
</feature>
<comment type="caution">
    <text evidence="4">The sequence shown here is derived from an EMBL/GenBank/DDBJ whole genome shotgun (WGS) entry which is preliminary data.</text>
</comment>
<dbReference type="PANTHER" id="PTHR43730">
    <property type="entry name" value="BETA-MANNOSIDASE"/>
    <property type="match status" value="1"/>
</dbReference>
<dbReference type="Gene3D" id="2.60.40.10">
    <property type="entry name" value="Immunoglobulins"/>
    <property type="match status" value="1"/>
</dbReference>
<dbReference type="GO" id="GO:0004567">
    <property type="term" value="F:beta-mannosidase activity"/>
    <property type="evidence" value="ECO:0007669"/>
    <property type="project" value="TreeGrafter"/>
</dbReference>
<dbReference type="InterPro" id="IPR013783">
    <property type="entry name" value="Ig-like_fold"/>
</dbReference>
<name>A0AAQ4EDB9_AMBAM</name>
<dbReference type="EMBL" id="JARKHS020017916">
    <property type="protein sequence ID" value="KAK8772731.1"/>
    <property type="molecule type" value="Genomic_DNA"/>
</dbReference>
<evidence type="ECO:0000259" key="3">
    <source>
        <dbReference type="Pfam" id="PF17753"/>
    </source>
</evidence>
<dbReference type="InterPro" id="IPR041625">
    <property type="entry name" value="Beta-mannosidase_Ig"/>
</dbReference>
<keyword evidence="5" id="KW-1185">Reference proteome</keyword>
<dbReference type="GO" id="GO:0006516">
    <property type="term" value="P:glycoprotein catabolic process"/>
    <property type="evidence" value="ECO:0007669"/>
    <property type="project" value="TreeGrafter"/>
</dbReference>
<dbReference type="InterPro" id="IPR050887">
    <property type="entry name" value="Beta-mannosidase_GH2"/>
</dbReference>
<proteinExistence type="inferred from homology"/>
<evidence type="ECO:0000313" key="5">
    <source>
        <dbReference type="Proteomes" id="UP001321473"/>
    </source>
</evidence>
<evidence type="ECO:0000256" key="2">
    <source>
        <dbReference type="ARBA" id="ARBA00023295"/>
    </source>
</evidence>
<gene>
    <name evidence="4" type="ORF">V5799_024023</name>
</gene>
<keyword evidence="2" id="KW-0378">Hydrolase</keyword>
<evidence type="ECO:0000313" key="4">
    <source>
        <dbReference type="EMBL" id="KAK8772731.1"/>
    </source>
</evidence>
<dbReference type="SUPFAM" id="SSF49303">
    <property type="entry name" value="beta-Galactosidase/glucuronidase domain"/>
    <property type="match status" value="1"/>
</dbReference>
<keyword evidence="2" id="KW-0326">Glycosidase</keyword>
<dbReference type="PANTHER" id="PTHR43730:SF1">
    <property type="entry name" value="BETA-MANNOSIDASE"/>
    <property type="match status" value="1"/>
</dbReference>
<dbReference type="Pfam" id="PF17753">
    <property type="entry name" value="Ig_mannosidase"/>
    <property type="match status" value="1"/>
</dbReference>
<comment type="similarity">
    <text evidence="1">Belongs to the glycosyl hydrolase 2 family.</text>
</comment>
<sequence length="208" mass="22849">MRNLARPVGEVLTFDNWHGRGIVRYGSSLRDVNCNSLMIRSVYEDDFASLTQPQAASLEVYRTRMDLLWKQPTCNKSACFLWFTLIDPTGGFPVAPDTFLLPANFGDICLPKPSIRVVLVAGPYLSPSQHGVKAFTVEIKAANIALFVWLSAHSISGHFSDNGFLLKDRTTTVNFYTRENITAALLQATLTVNSLADCVKKCGSEAGG</sequence>
<organism evidence="4 5">
    <name type="scientific">Amblyomma americanum</name>
    <name type="common">Lone star tick</name>
    <dbReference type="NCBI Taxonomy" id="6943"/>
    <lineage>
        <taxon>Eukaryota</taxon>
        <taxon>Metazoa</taxon>
        <taxon>Ecdysozoa</taxon>
        <taxon>Arthropoda</taxon>
        <taxon>Chelicerata</taxon>
        <taxon>Arachnida</taxon>
        <taxon>Acari</taxon>
        <taxon>Parasitiformes</taxon>
        <taxon>Ixodida</taxon>
        <taxon>Ixodoidea</taxon>
        <taxon>Ixodidae</taxon>
        <taxon>Amblyomminae</taxon>
        <taxon>Amblyomma</taxon>
    </lineage>
</organism>
<dbReference type="FunFam" id="2.60.40.10:FF:000650">
    <property type="entry name" value="Mannosidase beta"/>
    <property type="match status" value="1"/>
</dbReference>
<dbReference type="AlphaFoldDB" id="A0AAQ4EDB9"/>
<dbReference type="Proteomes" id="UP001321473">
    <property type="component" value="Unassembled WGS sequence"/>
</dbReference>
<accession>A0AAQ4EDB9</accession>